<evidence type="ECO:0000313" key="7">
    <source>
        <dbReference type="EMBL" id="MBP2319862.1"/>
    </source>
</evidence>
<dbReference type="InterPro" id="IPR015422">
    <property type="entry name" value="PyrdxlP-dep_Trfase_small"/>
</dbReference>
<reference evidence="7 8" key="1">
    <citation type="submission" date="2021-03" db="EMBL/GenBank/DDBJ databases">
        <title>Sequencing the genomes of 1000 actinobacteria strains.</title>
        <authorList>
            <person name="Klenk H.-P."/>
        </authorList>
    </citation>
    <scope>NUCLEOTIDE SEQUENCE [LARGE SCALE GENOMIC DNA]</scope>
    <source>
        <strain evidence="7 8">DSM 46670</strain>
    </source>
</reference>
<evidence type="ECO:0000259" key="6">
    <source>
        <dbReference type="PROSITE" id="PS50949"/>
    </source>
</evidence>
<dbReference type="EMBL" id="JAGINW010000001">
    <property type="protein sequence ID" value="MBP2319862.1"/>
    <property type="molecule type" value="Genomic_DNA"/>
</dbReference>
<dbReference type="PANTHER" id="PTHR46577">
    <property type="entry name" value="HTH-TYPE TRANSCRIPTIONAL REGULATORY PROTEIN GABR"/>
    <property type="match status" value="1"/>
</dbReference>
<dbReference type="PROSITE" id="PS50949">
    <property type="entry name" value="HTH_GNTR"/>
    <property type="match status" value="1"/>
</dbReference>
<evidence type="ECO:0000256" key="3">
    <source>
        <dbReference type="ARBA" id="ARBA00023015"/>
    </source>
</evidence>
<sequence>MDEYRWIADALAGEIAAGRLQPGDQLPPQREFARRNGIANSTAARVYKELVRRGLAVGEVGRGTFIRTADRPIEPALAEPGNAKIDLELNFCILPGQAALLAESTGKLLRSDVMSAALRPVGVSGTPGIRAAAAEMMAREKWRPNPDEILCTGNGRQAIAAAIAALVPVGGRLGVEALTYPVVKAIATRLGITLVPLQMDDAGVIPEALSAARVRTVYLQPTLHNPLGVTMPLSRRDQINEVLCQQEMYAIEDNIYGFLGDDLPPLAPGRTIIVDSLSKRLAPGLTVGFAAVPPLLLEQVASAVRSGGWTAQHFAIEAATRWLTDGTAAQIEAAKREDAFLRQKIADEHLGVVAGERRAYHRWWTLPEPWRAETFVAAAARHGIAITPAAAFAVGPGHAPNAVRIALSAPHLDTLALALDTLAQIARSDPYEGWDM</sequence>
<evidence type="ECO:0000256" key="4">
    <source>
        <dbReference type="ARBA" id="ARBA00023125"/>
    </source>
</evidence>
<dbReference type="InterPro" id="IPR015421">
    <property type="entry name" value="PyrdxlP-dep_Trfase_major"/>
</dbReference>
<dbReference type="Pfam" id="PF00392">
    <property type="entry name" value="GntR"/>
    <property type="match status" value="1"/>
</dbReference>
<accession>A0ABS4T5X6</accession>
<dbReference type="CDD" id="cd07377">
    <property type="entry name" value="WHTH_GntR"/>
    <property type="match status" value="1"/>
</dbReference>
<name>A0ABS4T5X6_9PSEU</name>
<dbReference type="Proteomes" id="UP001519332">
    <property type="component" value="Unassembled WGS sequence"/>
</dbReference>
<evidence type="ECO:0000256" key="1">
    <source>
        <dbReference type="ARBA" id="ARBA00005384"/>
    </source>
</evidence>
<dbReference type="InterPro" id="IPR000524">
    <property type="entry name" value="Tscrpt_reg_HTH_GntR"/>
</dbReference>
<dbReference type="RefSeq" id="WP_209633532.1">
    <property type="nucleotide sequence ID" value="NZ_JAGINW010000001.1"/>
</dbReference>
<dbReference type="GO" id="GO:0003677">
    <property type="term" value="F:DNA binding"/>
    <property type="evidence" value="ECO:0007669"/>
    <property type="project" value="UniProtKB-KW"/>
</dbReference>
<dbReference type="PANTHER" id="PTHR46577:SF1">
    <property type="entry name" value="HTH-TYPE TRANSCRIPTIONAL REGULATORY PROTEIN GABR"/>
    <property type="match status" value="1"/>
</dbReference>
<gene>
    <name evidence="7" type="ORF">JOF56_000247</name>
</gene>
<dbReference type="SUPFAM" id="SSF53383">
    <property type="entry name" value="PLP-dependent transferases"/>
    <property type="match status" value="1"/>
</dbReference>
<dbReference type="Pfam" id="PF00155">
    <property type="entry name" value="Aminotran_1_2"/>
    <property type="match status" value="1"/>
</dbReference>
<evidence type="ECO:0000313" key="8">
    <source>
        <dbReference type="Proteomes" id="UP001519332"/>
    </source>
</evidence>
<dbReference type="InterPro" id="IPR015424">
    <property type="entry name" value="PyrdxlP-dep_Trfase"/>
</dbReference>
<dbReference type="Gene3D" id="1.10.10.10">
    <property type="entry name" value="Winged helix-like DNA-binding domain superfamily/Winged helix DNA-binding domain"/>
    <property type="match status" value="1"/>
</dbReference>
<keyword evidence="8" id="KW-1185">Reference proteome</keyword>
<dbReference type="InterPro" id="IPR036390">
    <property type="entry name" value="WH_DNA-bd_sf"/>
</dbReference>
<dbReference type="InterPro" id="IPR036388">
    <property type="entry name" value="WH-like_DNA-bd_sf"/>
</dbReference>
<evidence type="ECO:0000256" key="2">
    <source>
        <dbReference type="ARBA" id="ARBA00022898"/>
    </source>
</evidence>
<keyword evidence="2" id="KW-0663">Pyridoxal phosphate</keyword>
<protein>
    <submittedName>
        <fullName evidence="7">DNA-binding transcriptional MocR family regulator</fullName>
    </submittedName>
</protein>
<dbReference type="InterPro" id="IPR004839">
    <property type="entry name" value="Aminotransferase_I/II_large"/>
</dbReference>
<proteinExistence type="inferred from homology"/>
<dbReference type="Gene3D" id="3.90.1150.10">
    <property type="entry name" value="Aspartate Aminotransferase, domain 1"/>
    <property type="match status" value="1"/>
</dbReference>
<dbReference type="SMART" id="SM00345">
    <property type="entry name" value="HTH_GNTR"/>
    <property type="match status" value="1"/>
</dbReference>
<organism evidence="7 8">
    <name type="scientific">Kibdelosporangium banguiense</name>
    <dbReference type="NCBI Taxonomy" id="1365924"/>
    <lineage>
        <taxon>Bacteria</taxon>
        <taxon>Bacillati</taxon>
        <taxon>Actinomycetota</taxon>
        <taxon>Actinomycetes</taxon>
        <taxon>Pseudonocardiales</taxon>
        <taxon>Pseudonocardiaceae</taxon>
        <taxon>Kibdelosporangium</taxon>
    </lineage>
</organism>
<evidence type="ECO:0000256" key="5">
    <source>
        <dbReference type="ARBA" id="ARBA00023163"/>
    </source>
</evidence>
<dbReference type="InterPro" id="IPR051446">
    <property type="entry name" value="HTH_trans_reg/aminotransferase"/>
</dbReference>
<comment type="similarity">
    <text evidence="1">In the C-terminal section; belongs to the class-I pyridoxal-phosphate-dependent aminotransferase family.</text>
</comment>
<dbReference type="CDD" id="cd00609">
    <property type="entry name" value="AAT_like"/>
    <property type="match status" value="1"/>
</dbReference>
<dbReference type="SUPFAM" id="SSF46785">
    <property type="entry name" value="Winged helix' DNA-binding domain"/>
    <property type="match status" value="1"/>
</dbReference>
<dbReference type="Gene3D" id="3.40.640.10">
    <property type="entry name" value="Type I PLP-dependent aspartate aminotransferase-like (Major domain)"/>
    <property type="match status" value="1"/>
</dbReference>
<feature type="domain" description="HTH gntR-type" evidence="6">
    <location>
        <begin position="1"/>
        <end position="69"/>
    </location>
</feature>
<keyword evidence="3" id="KW-0805">Transcription regulation</keyword>
<keyword evidence="4 7" id="KW-0238">DNA-binding</keyword>
<keyword evidence="5" id="KW-0804">Transcription</keyword>
<comment type="caution">
    <text evidence="7">The sequence shown here is derived from an EMBL/GenBank/DDBJ whole genome shotgun (WGS) entry which is preliminary data.</text>
</comment>